<evidence type="ECO:0000256" key="1">
    <source>
        <dbReference type="SAM" id="Phobius"/>
    </source>
</evidence>
<feature type="transmembrane region" description="Helical" evidence="1">
    <location>
        <begin position="7"/>
        <end position="26"/>
    </location>
</feature>
<accession>A0A6A8DD85</accession>
<dbReference type="RefSeq" id="WP_153737174.1">
    <property type="nucleotide sequence ID" value="NZ_WJNG01000010.1"/>
</dbReference>
<name>A0A6A8DD85_9BACI</name>
<sequence length="119" mass="13573">MRKIIQVSLTIVVFNYVLLTVLSFVFTSNFELDFIGKWGLLSGFLLLIGALPFFKVAYFGGRGIMGVQTPEIPPDEHLHHKVHSQHEKENEKEIEKNRKYQDMLTIAGITIIVLSILMV</sequence>
<feature type="transmembrane region" description="Helical" evidence="1">
    <location>
        <begin position="100"/>
        <end position="118"/>
    </location>
</feature>
<dbReference type="AlphaFoldDB" id="A0A6A8DD85"/>
<proteinExistence type="predicted"/>
<organism evidence="2 3">
    <name type="scientific">Aquibacillus halophilus</name>
    <dbReference type="NCBI Taxonomy" id="930132"/>
    <lineage>
        <taxon>Bacteria</taxon>
        <taxon>Bacillati</taxon>
        <taxon>Bacillota</taxon>
        <taxon>Bacilli</taxon>
        <taxon>Bacillales</taxon>
        <taxon>Bacillaceae</taxon>
        <taxon>Aquibacillus</taxon>
    </lineage>
</organism>
<comment type="caution">
    <text evidence="2">The sequence shown here is derived from an EMBL/GenBank/DDBJ whole genome shotgun (WGS) entry which is preliminary data.</text>
</comment>
<protein>
    <recommendedName>
        <fullName evidence="4">DUF3899 domain-containing protein</fullName>
    </recommendedName>
</protein>
<feature type="transmembrane region" description="Helical" evidence="1">
    <location>
        <begin position="38"/>
        <end position="58"/>
    </location>
</feature>
<evidence type="ECO:0008006" key="4">
    <source>
        <dbReference type="Google" id="ProtNLM"/>
    </source>
</evidence>
<dbReference type="OrthoDB" id="2886348at2"/>
<gene>
    <name evidence="2" type="ORF">GH741_12725</name>
</gene>
<dbReference type="Proteomes" id="UP000799092">
    <property type="component" value="Unassembled WGS sequence"/>
</dbReference>
<evidence type="ECO:0000313" key="2">
    <source>
        <dbReference type="EMBL" id="MRH43544.1"/>
    </source>
</evidence>
<keyword evidence="1" id="KW-0472">Membrane</keyword>
<dbReference type="EMBL" id="WJNG01000010">
    <property type="protein sequence ID" value="MRH43544.1"/>
    <property type="molecule type" value="Genomic_DNA"/>
</dbReference>
<keyword evidence="1" id="KW-1133">Transmembrane helix</keyword>
<reference evidence="2" key="1">
    <citation type="submission" date="2019-11" db="EMBL/GenBank/DDBJ databases">
        <authorList>
            <person name="Li J."/>
        </authorList>
    </citation>
    <scope>NUCLEOTIDE SEQUENCE</scope>
    <source>
        <strain evidence="2">B6B</strain>
    </source>
</reference>
<keyword evidence="1" id="KW-0812">Transmembrane</keyword>
<keyword evidence="3" id="KW-1185">Reference proteome</keyword>
<evidence type="ECO:0000313" key="3">
    <source>
        <dbReference type="Proteomes" id="UP000799092"/>
    </source>
</evidence>